<feature type="compositionally biased region" description="Basic and acidic residues" evidence="5">
    <location>
        <begin position="305"/>
        <end position="327"/>
    </location>
</feature>
<dbReference type="Pfam" id="PF12796">
    <property type="entry name" value="Ank_2"/>
    <property type="match status" value="1"/>
</dbReference>
<evidence type="ECO:0000256" key="4">
    <source>
        <dbReference type="SAM" id="Coils"/>
    </source>
</evidence>
<evidence type="ECO:0000256" key="1">
    <source>
        <dbReference type="ARBA" id="ARBA00022737"/>
    </source>
</evidence>
<dbReference type="PANTHER" id="PTHR24171">
    <property type="entry name" value="ANKYRIN REPEAT DOMAIN-CONTAINING PROTEIN 39-RELATED"/>
    <property type="match status" value="1"/>
</dbReference>
<dbReference type="InterPro" id="IPR002110">
    <property type="entry name" value="Ankyrin_rpt"/>
</dbReference>
<organism evidence="6 7">
    <name type="scientific">Tetraparma gracilis</name>
    <dbReference type="NCBI Taxonomy" id="2962635"/>
    <lineage>
        <taxon>Eukaryota</taxon>
        <taxon>Sar</taxon>
        <taxon>Stramenopiles</taxon>
        <taxon>Ochrophyta</taxon>
        <taxon>Bolidophyceae</taxon>
        <taxon>Parmales</taxon>
        <taxon>Triparmaceae</taxon>
        <taxon>Tetraparma</taxon>
    </lineage>
</organism>
<reference evidence="6 7" key="1">
    <citation type="journal article" date="2023" name="Commun. Biol.">
        <title>Genome analysis of Parmales, the sister group of diatoms, reveals the evolutionary specialization of diatoms from phago-mixotrophs to photoautotrophs.</title>
        <authorList>
            <person name="Ban H."/>
            <person name="Sato S."/>
            <person name="Yoshikawa S."/>
            <person name="Yamada K."/>
            <person name="Nakamura Y."/>
            <person name="Ichinomiya M."/>
            <person name="Sato N."/>
            <person name="Blanc-Mathieu R."/>
            <person name="Endo H."/>
            <person name="Kuwata A."/>
            <person name="Ogata H."/>
        </authorList>
    </citation>
    <scope>NUCLEOTIDE SEQUENCE [LARGE SCALE GENOMIC DNA]</scope>
</reference>
<dbReference type="EMBL" id="BRYB01001185">
    <property type="protein sequence ID" value="GMI19975.1"/>
    <property type="molecule type" value="Genomic_DNA"/>
</dbReference>
<dbReference type="Proteomes" id="UP001165060">
    <property type="component" value="Unassembled WGS sequence"/>
</dbReference>
<dbReference type="Gene3D" id="1.25.40.20">
    <property type="entry name" value="Ankyrin repeat-containing domain"/>
    <property type="match status" value="1"/>
</dbReference>
<feature type="region of interest" description="Disordered" evidence="5">
    <location>
        <begin position="305"/>
        <end position="349"/>
    </location>
</feature>
<dbReference type="PROSITE" id="PS50297">
    <property type="entry name" value="ANK_REP_REGION"/>
    <property type="match status" value="2"/>
</dbReference>
<gene>
    <name evidence="6" type="ORF">TeGR_g12525</name>
</gene>
<name>A0ABQ6M5L5_9STRA</name>
<feature type="compositionally biased region" description="Basic and acidic residues" evidence="5">
    <location>
        <begin position="23"/>
        <end position="33"/>
    </location>
</feature>
<proteinExistence type="predicted"/>
<protein>
    <submittedName>
        <fullName evidence="6">Uncharacterized protein</fullName>
    </submittedName>
</protein>
<evidence type="ECO:0000313" key="7">
    <source>
        <dbReference type="Proteomes" id="UP001165060"/>
    </source>
</evidence>
<keyword evidence="2 3" id="KW-0040">ANK repeat</keyword>
<dbReference type="InterPro" id="IPR036770">
    <property type="entry name" value="Ankyrin_rpt-contain_sf"/>
</dbReference>
<evidence type="ECO:0000256" key="5">
    <source>
        <dbReference type="SAM" id="MobiDB-lite"/>
    </source>
</evidence>
<evidence type="ECO:0000256" key="2">
    <source>
        <dbReference type="ARBA" id="ARBA00023043"/>
    </source>
</evidence>
<dbReference type="PROSITE" id="PS50088">
    <property type="entry name" value="ANK_REPEAT"/>
    <property type="match status" value="2"/>
</dbReference>
<feature type="repeat" description="ANK" evidence="3">
    <location>
        <begin position="148"/>
        <end position="180"/>
    </location>
</feature>
<dbReference type="PANTHER" id="PTHR24171:SF8">
    <property type="entry name" value="BRCA1-ASSOCIATED RING DOMAIN PROTEIN 1"/>
    <property type="match status" value="1"/>
</dbReference>
<accession>A0ABQ6M5L5</accession>
<comment type="caution">
    <text evidence="6">The sequence shown here is derived from an EMBL/GenBank/DDBJ whole genome shotgun (WGS) entry which is preliminary data.</text>
</comment>
<dbReference type="PRINTS" id="PR01415">
    <property type="entry name" value="ANKYRIN"/>
</dbReference>
<feature type="coiled-coil region" evidence="4">
    <location>
        <begin position="238"/>
        <end position="268"/>
    </location>
</feature>
<feature type="region of interest" description="Disordered" evidence="5">
    <location>
        <begin position="1"/>
        <end position="43"/>
    </location>
</feature>
<feature type="compositionally biased region" description="Pro residues" evidence="5">
    <location>
        <begin position="340"/>
        <end position="349"/>
    </location>
</feature>
<dbReference type="SUPFAM" id="SSF48403">
    <property type="entry name" value="Ankyrin repeat"/>
    <property type="match status" value="1"/>
</dbReference>
<sequence length="349" mass="39472">MQSGARKSSLLGNFETGHPLDNLPKDGHHDYSKDPLTGQALYGSEPVMGGKGGVLNDGGKVQFGGSRQKCLERFQEKQPESIYSFAVKGDEDEVYKRLCMEKEGGVDSRNPFNGRTVLHEAAANNHLSLASMLLEQFGANIDSRTYLGKETPLHLAVAQNLRPMVYLLLNLGADPNICSKYLAAPLHYCQKRSIAVLLCRSGAKTTQRNIHNMTPVACVMAEQEAGEDKDQLIEYLMKVNQKQDRENYKKERDANKAQREEIERLKREAYLRSVGGQKATFKEKMKKEYEKWRKGDAAFLENVEKRKMNKKEKPNEYFKDGDEDWRMRKPAGHTTTEGNVPPPRTNPGY</sequence>
<keyword evidence="4" id="KW-0175">Coiled coil</keyword>
<keyword evidence="7" id="KW-1185">Reference proteome</keyword>
<evidence type="ECO:0000313" key="6">
    <source>
        <dbReference type="EMBL" id="GMI19975.1"/>
    </source>
</evidence>
<evidence type="ECO:0000256" key="3">
    <source>
        <dbReference type="PROSITE-ProRule" id="PRU00023"/>
    </source>
</evidence>
<dbReference type="SMART" id="SM00248">
    <property type="entry name" value="ANK"/>
    <property type="match status" value="2"/>
</dbReference>
<keyword evidence="1" id="KW-0677">Repeat</keyword>
<feature type="repeat" description="ANK" evidence="3">
    <location>
        <begin position="113"/>
        <end position="146"/>
    </location>
</feature>